<gene>
    <name evidence="3" type="ORF">C1280_09635</name>
</gene>
<dbReference type="PROSITE" id="PS50175">
    <property type="entry name" value="ASP_PROT_RETROV"/>
    <property type="match status" value="2"/>
</dbReference>
<dbReference type="InterPro" id="IPR034122">
    <property type="entry name" value="Retropepsin-like_bacterial"/>
</dbReference>
<sequence>MRVPGLDTQTLSVTEFVGADAGTPTHDMLRWIGTQGETEAWSATVTATIPDWPNCSGHFLFCHRVTMHQSPVTFLEGLTLVVSISPRVCDTHLLTEAVRPWLVEPPPSAGGSMLGVLRTLSRSPRPRELETTGLSMNRAWTLAAFVTVAAALLTAQASGQPKPPAAVPAVADPLRTALEKRGYVAVPLSEDEGPRFTVACRVGNKPCRLLLDTGAETSTLDAAFVKNLGLKPGGELPSVGIGGIEKGHEVSVRGLLIGDFDTRTMAHTLPLRSVDLSARNPARDRRKHERIEGVLGDGGLKLTAAVIDYPNRTLYLRTPLAGLWPEIEGRWVATGGQEDGRVRPIDPKAPPRLEFKDRRLYLTDGTKRHTFGLHVRPEADHYTLVFFDPEKELAKELKYEAGGLLKVSGGKLTVCLCLDPLKAKKGEEFPEDFKTATGSGHLLLEFQRENAAGRPLAAPDPLRTVLEKRGYVAVPLTEEEGGWGFIVGCKCGTEAARLLLDTGAEVSALDASVVKKLGLKPGREVTGVGTGGELDGAEVSLRGLSLGDFDTRTTTDTITLAAFDFSAMNNALVQRRKARPINGLLGQAHLRSYAAVIDYAAPALYLRTPLAGLWPAVEGRWVATEGQEDGRARPIDAAAPPRLEFKNRTLQLTDGKKQYRFGVHVLPVKNGHAMWLFDPEKELAKELDYQAVGILKVVDGRLTVCLCLDLATAAKGMPDDFKAPAGSGRLVLEFRREK</sequence>
<dbReference type="CDD" id="cd05483">
    <property type="entry name" value="retropepsin_like_bacteria"/>
    <property type="match status" value="1"/>
</dbReference>
<keyword evidence="1" id="KW-0378">Hydrolase</keyword>
<proteinExistence type="predicted"/>
<dbReference type="Pfam" id="PF13650">
    <property type="entry name" value="Asp_protease_2"/>
    <property type="match status" value="2"/>
</dbReference>
<evidence type="ECO:0000313" key="4">
    <source>
        <dbReference type="Proteomes" id="UP000245802"/>
    </source>
</evidence>
<feature type="domain" description="Peptidase A2" evidence="2">
    <location>
        <begin position="496"/>
        <end position="532"/>
    </location>
</feature>
<dbReference type="Proteomes" id="UP000245802">
    <property type="component" value="Chromosome"/>
</dbReference>
<dbReference type="EMBL" id="CP025958">
    <property type="protein sequence ID" value="AWM37261.1"/>
    <property type="molecule type" value="Genomic_DNA"/>
</dbReference>
<evidence type="ECO:0000256" key="1">
    <source>
        <dbReference type="ARBA" id="ARBA00022801"/>
    </source>
</evidence>
<keyword evidence="4" id="KW-1185">Reference proteome</keyword>
<dbReference type="InterPro" id="IPR021109">
    <property type="entry name" value="Peptidase_aspartic_dom_sf"/>
</dbReference>
<dbReference type="AlphaFoldDB" id="A0A2Z3GX84"/>
<name>A0A2Z3GX84_9BACT</name>
<dbReference type="GO" id="GO:0006508">
    <property type="term" value="P:proteolysis"/>
    <property type="evidence" value="ECO:0007669"/>
    <property type="project" value="InterPro"/>
</dbReference>
<dbReference type="InterPro" id="IPR001969">
    <property type="entry name" value="Aspartic_peptidase_AS"/>
</dbReference>
<accession>A0A2Z3GX84</accession>
<dbReference type="GO" id="GO:0004190">
    <property type="term" value="F:aspartic-type endopeptidase activity"/>
    <property type="evidence" value="ECO:0007669"/>
    <property type="project" value="InterPro"/>
</dbReference>
<dbReference type="OrthoDB" id="5975497at2"/>
<dbReference type="InterPro" id="IPR001995">
    <property type="entry name" value="Peptidase_A2_cat"/>
</dbReference>
<dbReference type="KEGG" id="gog:C1280_09635"/>
<dbReference type="SUPFAM" id="SSF50630">
    <property type="entry name" value="Acid proteases"/>
    <property type="match status" value="2"/>
</dbReference>
<reference evidence="3 4" key="1">
    <citation type="submission" date="2018-01" db="EMBL/GenBank/DDBJ databases">
        <title>G. obscuriglobus.</title>
        <authorList>
            <person name="Franke J."/>
            <person name="Blomberg W."/>
            <person name="Selmecki A."/>
        </authorList>
    </citation>
    <scope>NUCLEOTIDE SEQUENCE [LARGE SCALE GENOMIC DNA]</scope>
    <source>
        <strain evidence="3 4">DSM 5831</strain>
    </source>
</reference>
<evidence type="ECO:0000313" key="3">
    <source>
        <dbReference type="EMBL" id="AWM37261.1"/>
    </source>
</evidence>
<feature type="domain" description="Peptidase A2" evidence="2">
    <location>
        <begin position="207"/>
        <end position="243"/>
    </location>
</feature>
<dbReference type="PROSITE" id="PS00141">
    <property type="entry name" value="ASP_PROTEASE"/>
    <property type="match status" value="1"/>
</dbReference>
<organism evidence="3 4">
    <name type="scientific">Gemmata obscuriglobus</name>
    <dbReference type="NCBI Taxonomy" id="114"/>
    <lineage>
        <taxon>Bacteria</taxon>
        <taxon>Pseudomonadati</taxon>
        <taxon>Planctomycetota</taxon>
        <taxon>Planctomycetia</taxon>
        <taxon>Gemmatales</taxon>
        <taxon>Gemmataceae</taxon>
        <taxon>Gemmata</taxon>
    </lineage>
</organism>
<evidence type="ECO:0000259" key="2">
    <source>
        <dbReference type="PROSITE" id="PS50175"/>
    </source>
</evidence>
<dbReference type="Gene3D" id="2.40.70.10">
    <property type="entry name" value="Acid Proteases"/>
    <property type="match status" value="2"/>
</dbReference>
<protein>
    <recommendedName>
        <fullName evidence="2">Peptidase A2 domain-containing protein</fullName>
    </recommendedName>
</protein>